<dbReference type="GO" id="GO:0012505">
    <property type="term" value="C:endomembrane system"/>
    <property type="evidence" value="ECO:0007669"/>
    <property type="project" value="UniProtKB-SubCell"/>
</dbReference>
<keyword evidence="3" id="KW-0732">Signal</keyword>
<evidence type="ECO:0000256" key="3">
    <source>
        <dbReference type="ARBA" id="ARBA00022729"/>
    </source>
</evidence>
<gene>
    <name evidence="8" type="ORF">QVD17_01736</name>
</gene>
<keyword evidence="5 7" id="KW-0472">Membrane</keyword>
<dbReference type="InterPro" id="IPR052222">
    <property type="entry name" value="DESIGUAL"/>
</dbReference>
<sequence length="176" mass="19287">MEKQHNTKTIYHLLATTIIISLTITSFALCIICEIKKSKKNELRVDGELCNLPQSPAFGYGIAALICSSIAQIIGTGLFIFCRRSNDFKSSNTFFASFLLLLSWASFIIMTVLVATATSMNQRQAVGEGWVDGKCYLVKKGVYVGSGTLVLVAMSSTLLSCYLMLNKSRAVHAQLK</sequence>
<evidence type="ECO:0000256" key="6">
    <source>
        <dbReference type="ARBA" id="ARBA00029467"/>
    </source>
</evidence>
<evidence type="ECO:0000256" key="7">
    <source>
        <dbReference type="SAM" id="Phobius"/>
    </source>
</evidence>
<dbReference type="AlphaFoldDB" id="A0AAD8P744"/>
<keyword evidence="2 7" id="KW-0812">Transmembrane</keyword>
<comment type="subcellular location">
    <subcellularLocation>
        <location evidence="1">Endomembrane system</location>
        <topology evidence="1">Multi-pass membrane protein</topology>
    </subcellularLocation>
</comment>
<dbReference type="PANTHER" id="PTHR31769">
    <property type="entry name" value="OS07G0462200 PROTEIN-RELATED"/>
    <property type="match status" value="1"/>
</dbReference>
<evidence type="ECO:0000256" key="2">
    <source>
        <dbReference type="ARBA" id="ARBA00022692"/>
    </source>
</evidence>
<feature type="transmembrane region" description="Helical" evidence="7">
    <location>
        <begin position="94"/>
        <end position="115"/>
    </location>
</feature>
<keyword evidence="4 7" id="KW-1133">Transmembrane helix</keyword>
<dbReference type="Proteomes" id="UP001229421">
    <property type="component" value="Unassembled WGS sequence"/>
</dbReference>
<comment type="similarity">
    <text evidence="6">Belongs to the DESIGUAL family.</text>
</comment>
<evidence type="ECO:0000256" key="5">
    <source>
        <dbReference type="ARBA" id="ARBA00023136"/>
    </source>
</evidence>
<feature type="transmembrane region" description="Helical" evidence="7">
    <location>
        <begin position="57"/>
        <end position="82"/>
    </location>
</feature>
<protein>
    <submittedName>
        <fullName evidence="8">Uncharacterized protein</fullName>
    </submittedName>
</protein>
<reference evidence="8" key="1">
    <citation type="journal article" date="2023" name="bioRxiv">
        <title>Improved chromosome-level genome assembly for marigold (Tagetes erecta).</title>
        <authorList>
            <person name="Jiang F."/>
            <person name="Yuan L."/>
            <person name="Wang S."/>
            <person name="Wang H."/>
            <person name="Xu D."/>
            <person name="Wang A."/>
            <person name="Fan W."/>
        </authorList>
    </citation>
    <scope>NUCLEOTIDE SEQUENCE</scope>
    <source>
        <strain evidence="8">WSJ</strain>
        <tissue evidence="8">Leaf</tissue>
    </source>
</reference>
<dbReference type="InterPro" id="IPR009606">
    <property type="entry name" value="DEAL/Modifying_wall_lignin1/2"/>
</dbReference>
<evidence type="ECO:0000256" key="4">
    <source>
        <dbReference type="ARBA" id="ARBA00022989"/>
    </source>
</evidence>
<keyword evidence="9" id="KW-1185">Reference proteome</keyword>
<dbReference type="Pfam" id="PF06749">
    <property type="entry name" value="DUF1218"/>
    <property type="match status" value="1"/>
</dbReference>
<proteinExistence type="inferred from homology"/>
<feature type="transmembrane region" description="Helical" evidence="7">
    <location>
        <begin position="12"/>
        <end position="37"/>
    </location>
</feature>
<accession>A0AAD8P744</accession>
<name>A0AAD8P744_TARER</name>
<evidence type="ECO:0000313" key="8">
    <source>
        <dbReference type="EMBL" id="KAK1435963.1"/>
    </source>
</evidence>
<organism evidence="8 9">
    <name type="scientific">Tagetes erecta</name>
    <name type="common">African marigold</name>
    <dbReference type="NCBI Taxonomy" id="13708"/>
    <lineage>
        <taxon>Eukaryota</taxon>
        <taxon>Viridiplantae</taxon>
        <taxon>Streptophyta</taxon>
        <taxon>Embryophyta</taxon>
        <taxon>Tracheophyta</taxon>
        <taxon>Spermatophyta</taxon>
        <taxon>Magnoliopsida</taxon>
        <taxon>eudicotyledons</taxon>
        <taxon>Gunneridae</taxon>
        <taxon>Pentapetalae</taxon>
        <taxon>asterids</taxon>
        <taxon>campanulids</taxon>
        <taxon>Asterales</taxon>
        <taxon>Asteraceae</taxon>
        <taxon>Asteroideae</taxon>
        <taxon>Heliantheae alliance</taxon>
        <taxon>Tageteae</taxon>
        <taxon>Tagetes</taxon>
    </lineage>
</organism>
<feature type="transmembrane region" description="Helical" evidence="7">
    <location>
        <begin position="142"/>
        <end position="165"/>
    </location>
</feature>
<comment type="caution">
    <text evidence="8">The sequence shown here is derived from an EMBL/GenBank/DDBJ whole genome shotgun (WGS) entry which is preliminary data.</text>
</comment>
<evidence type="ECO:0000313" key="9">
    <source>
        <dbReference type="Proteomes" id="UP001229421"/>
    </source>
</evidence>
<evidence type="ECO:0000256" key="1">
    <source>
        <dbReference type="ARBA" id="ARBA00004127"/>
    </source>
</evidence>
<dbReference type="EMBL" id="JAUHHV010000001">
    <property type="protein sequence ID" value="KAK1435963.1"/>
    <property type="molecule type" value="Genomic_DNA"/>
</dbReference>